<feature type="transmembrane region" description="Helical" evidence="1">
    <location>
        <begin position="130"/>
        <end position="152"/>
    </location>
</feature>
<evidence type="ECO:0000313" key="3">
    <source>
        <dbReference type="Proteomes" id="UP001247754"/>
    </source>
</evidence>
<sequence length="260" mass="28796">MADGARAGRGGGAAAAGIRRAGVHNRGLISPCFQSSVRLNLGKICVMAFIINLALSLAVLALLCGAAIQFIRGYKKEDWKAAGWKAFFLWVVSTSPVLASIALSSPKTGGGEVWKQFFDEVLRRLTLTEMFVYSAAFLAPMLYVVFEVYDAYEKKEVKLTIKDISGVMRGIEKVFLTSIIILILTLIAYAGANTNNAVFSTTYISIFLQQKGYMLYIASLLIWYSVILWEKGPVNFSLETAQKSEEEDFKEKMARRRGEQ</sequence>
<reference evidence="2 3" key="1">
    <citation type="submission" date="2023-09" db="EMBL/GenBank/DDBJ databases">
        <title>Xinfangfangia sedmenti sp. nov., isolated the sedment.</title>
        <authorList>
            <person name="Xu L."/>
        </authorList>
    </citation>
    <scope>NUCLEOTIDE SEQUENCE [LARGE SCALE GENOMIC DNA]</scope>
    <source>
        <strain evidence="2 3">LG-4</strain>
    </source>
</reference>
<keyword evidence="1" id="KW-0472">Membrane</keyword>
<gene>
    <name evidence="2" type="ORF">RGD00_19965</name>
</gene>
<keyword evidence="1" id="KW-0812">Transmembrane</keyword>
<feature type="transmembrane region" description="Helical" evidence="1">
    <location>
        <begin position="212"/>
        <end position="229"/>
    </location>
</feature>
<keyword evidence="3" id="KW-1185">Reference proteome</keyword>
<accession>A0ABU1FE90</accession>
<dbReference type="Proteomes" id="UP001247754">
    <property type="component" value="Unassembled WGS sequence"/>
</dbReference>
<feature type="transmembrane region" description="Helical" evidence="1">
    <location>
        <begin position="83"/>
        <end position="103"/>
    </location>
</feature>
<comment type="caution">
    <text evidence="2">The sequence shown here is derived from an EMBL/GenBank/DDBJ whole genome shotgun (WGS) entry which is preliminary data.</text>
</comment>
<feature type="transmembrane region" description="Helical" evidence="1">
    <location>
        <begin position="173"/>
        <end position="192"/>
    </location>
</feature>
<evidence type="ECO:0000313" key="2">
    <source>
        <dbReference type="EMBL" id="MDR5654893.1"/>
    </source>
</evidence>
<protein>
    <submittedName>
        <fullName evidence="2">Uncharacterized protein</fullName>
    </submittedName>
</protein>
<proteinExistence type="predicted"/>
<feature type="transmembrane region" description="Helical" evidence="1">
    <location>
        <begin position="46"/>
        <end position="71"/>
    </location>
</feature>
<keyword evidence="1" id="KW-1133">Transmembrane helix</keyword>
<organism evidence="2 3">
    <name type="scientific">Ruixingdingia sedimenti</name>
    <dbReference type="NCBI Taxonomy" id="3073604"/>
    <lineage>
        <taxon>Bacteria</taxon>
        <taxon>Pseudomonadati</taxon>
        <taxon>Pseudomonadota</taxon>
        <taxon>Alphaproteobacteria</taxon>
        <taxon>Rhodobacterales</taxon>
        <taxon>Paracoccaceae</taxon>
        <taxon>Ruixingdingia</taxon>
    </lineage>
</organism>
<evidence type="ECO:0000256" key="1">
    <source>
        <dbReference type="SAM" id="Phobius"/>
    </source>
</evidence>
<dbReference type="EMBL" id="JAVKPH010000037">
    <property type="protein sequence ID" value="MDR5654893.1"/>
    <property type="molecule type" value="Genomic_DNA"/>
</dbReference>
<name>A0ABU1FE90_9RHOB</name>